<proteinExistence type="inferred from homology"/>
<evidence type="ECO:0000259" key="3">
    <source>
        <dbReference type="Pfam" id="PF02129"/>
    </source>
</evidence>
<name>A0A023X8A2_RUBRA</name>
<keyword evidence="4" id="KW-0614">Plasmid</keyword>
<dbReference type="InterPro" id="IPR050261">
    <property type="entry name" value="FrsA_esterase"/>
</dbReference>
<accession>A0A023X8A2</accession>
<dbReference type="EMBL" id="CP007516">
    <property type="protein sequence ID" value="AHY48275.1"/>
    <property type="molecule type" value="Genomic_DNA"/>
</dbReference>
<organism evidence="4 6">
    <name type="scientific">Rubrobacter radiotolerans</name>
    <name type="common">Arthrobacter radiotolerans</name>
    <dbReference type="NCBI Taxonomy" id="42256"/>
    <lineage>
        <taxon>Bacteria</taxon>
        <taxon>Bacillati</taxon>
        <taxon>Actinomycetota</taxon>
        <taxon>Rubrobacteria</taxon>
        <taxon>Rubrobacterales</taxon>
        <taxon>Rubrobacteraceae</taxon>
        <taxon>Rubrobacter</taxon>
    </lineage>
</organism>
<evidence type="ECO:0000256" key="2">
    <source>
        <dbReference type="ARBA" id="ARBA00022801"/>
    </source>
</evidence>
<dbReference type="AlphaFoldDB" id="A0A023X8A2"/>
<evidence type="ECO:0000313" key="6">
    <source>
        <dbReference type="Proteomes" id="UP000025229"/>
    </source>
</evidence>
<protein>
    <submittedName>
        <fullName evidence="5">Alpha/beta fold hydrolase</fullName>
    </submittedName>
    <submittedName>
        <fullName evidence="4">Alpha/beta hydrolase family</fullName>
    </submittedName>
</protein>
<dbReference type="PANTHER" id="PTHR22946:SF9">
    <property type="entry name" value="POLYKETIDE TRANSFERASE AF380"/>
    <property type="match status" value="1"/>
</dbReference>
<keyword evidence="2 4" id="KW-0378">Hydrolase</keyword>
<comment type="similarity">
    <text evidence="1">Belongs to the AB hydrolase superfamily.</text>
</comment>
<dbReference type="InterPro" id="IPR000383">
    <property type="entry name" value="Xaa-Pro-like_dom"/>
</dbReference>
<gene>
    <name evidence="4" type="ORF">RradSPS_2992</name>
    <name evidence="5" type="ORF">SIL72_16080</name>
</gene>
<dbReference type="KEGG" id="rrd:RradSPS_2992"/>
<geneLocation type="plasmid" evidence="4">
    <name>2</name>
</geneLocation>
<dbReference type="InterPro" id="IPR029058">
    <property type="entry name" value="AB_hydrolase_fold"/>
</dbReference>
<dbReference type="Proteomes" id="UP001281130">
    <property type="component" value="Unassembled WGS sequence"/>
</dbReference>
<dbReference type="Pfam" id="PF02129">
    <property type="entry name" value="Peptidase_S15"/>
    <property type="match status" value="1"/>
</dbReference>
<feature type="domain" description="Xaa-Pro dipeptidyl-peptidase-like" evidence="3">
    <location>
        <begin position="74"/>
        <end position="192"/>
    </location>
</feature>
<dbReference type="Gene3D" id="3.40.50.1820">
    <property type="entry name" value="alpha/beta hydrolase"/>
    <property type="match status" value="1"/>
</dbReference>
<evidence type="ECO:0000256" key="1">
    <source>
        <dbReference type="ARBA" id="ARBA00008645"/>
    </source>
</evidence>
<dbReference type="HOGENOM" id="CLU_705736_0_0_11"/>
<sequence length="391" mass="42384">MVSLAVSLVAAGFVFAEGAGLGERGREAVRWLDAQARAVVVLVSFLEPPVVSPAMRAVTGEPEVEETKVSGNPTSVYRPAGEGPYPTIVVANGTLPQGREYEGIRDLSTGLARAGYLVVVPDLPGLMDDTISPETVEETVAVGDEVSGWEEVRGGRVGFIGVSTGATLALLAAEDLELRERVSAVAGVAPYTDIRTVLSLATTGHYRLDGEMVPYETGPLLSYVVGRSVISTLPPGPDREKLLRELDDVGRYEPDPLAVYRDFPPEEVGCEARRVLAFLQNRDPERFWDLYRGLPQKTREDLLVLSPIDGAGRLEAPVELVTGREDRYFPVSESYRLRSVAPERVVTVTEVLDHSEIQVSPDTLPDFARLVAFAGRGLAELRSDPDQDSRS</sequence>
<dbReference type="eggNOG" id="COG1073">
    <property type="taxonomic scope" value="Bacteria"/>
</dbReference>
<dbReference type="PANTHER" id="PTHR22946">
    <property type="entry name" value="DIENELACTONE HYDROLASE DOMAIN-CONTAINING PROTEIN-RELATED"/>
    <property type="match status" value="1"/>
</dbReference>
<reference evidence="5" key="2">
    <citation type="submission" date="2023-11" db="EMBL/GenBank/DDBJ databases">
        <title>MicrobeMod: A computational toolkit for identifying prokaryotic methylation and restriction-modification with nanopore sequencing.</title>
        <authorList>
            <person name="Crits-Christoph A."/>
            <person name="Kang S.C."/>
            <person name="Lee H."/>
            <person name="Ostrov N."/>
        </authorList>
    </citation>
    <scope>NUCLEOTIDE SEQUENCE</scope>
    <source>
        <strain evidence="5">ATCC 51242</strain>
    </source>
</reference>
<dbReference type="EMBL" id="JAWXXX010000003">
    <property type="protein sequence ID" value="MDX5895548.1"/>
    <property type="molecule type" value="Genomic_DNA"/>
</dbReference>
<dbReference type="Proteomes" id="UP000025229">
    <property type="component" value="Plasmid 2"/>
</dbReference>
<dbReference type="RefSeq" id="WP_041339019.1">
    <property type="nucleotide sequence ID" value="NZ_CP007516.1"/>
</dbReference>
<keyword evidence="6" id="KW-1185">Reference proteome</keyword>
<evidence type="ECO:0000313" key="5">
    <source>
        <dbReference type="EMBL" id="MDX5895548.1"/>
    </source>
</evidence>
<dbReference type="GO" id="GO:0052689">
    <property type="term" value="F:carboxylic ester hydrolase activity"/>
    <property type="evidence" value="ECO:0007669"/>
    <property type="project" value="UniProtKB-ARBA"/>
</dbReference>
<reference evidence="4 6" key="1">
    <citation type="submission" date="2014-03" db="EMBL/GenBank/DDBJ databases">
        <title>Complete genome sequence of the Radio-Resistant Rubrobacter radiotolerans RSPS-4.</title>
        <authorList>
            <person name="Egas C.C."/>
            <person name="Barroso C.C."/>
            <person name="Froufe H.J.C."/>
            <person name="Pacheco J.J."/>
            <person name="Albuquerque L.L."/>
            <person name="da Costa M.M.S."/>
        </authorList>
    </citation>
    <scope>NUCLEOTIDE SEQUENCE [LARGE SCALE GENOMIC DNA]</scope>
    <source>
        <strain evidence="4 6">RSPS-4</strain>
        <plasmid evidence="4 6">2</plasmid>
    </source>
</reference>
<dbReference type="SUPFAM" id="SSF53474">
    <property type="entry name" value="alpha/beta-Hydrolases"/>
    <property type="match status" value="1"/>
</dbReference>
<evidence type="ECO:0000313" key="4">
    <source>
        <dbReference type="EMBL" id="AHY48275.1"/>
    </source>
</evidence>